<proteinExistence type="predicted"/>
<reference evidence="1 2" key="1">
    <citation type="journal article" date="2015" name="Biotechnol. Biofuels">
        <title>Enhanced degradation of softwood versus hardwood by the white-rot fungus Pycnoporus coccineus.</title>
        <authorList>
            <person name="Couturier M."/>
            <person name="Navarro D."/>
            <person name="Chevret D."/>
            <person name="Henrissat B."/>
            <person name="Piumi F."/>
            <person name="Ruiz-Duenas F.J."/>
            <person name="Martinez A.T."/>
            <person name="Grigoriev I.V."/>
            <person name="Riley R."/>
            <person name="Lipzen A."/>
            <person name="Berrin J.G."/>
            <person name="Master E.R."/>
            <person name="Rosso M.N."/>
        </authorList>
    </citation>
    <scope>NUCLEOTIDE SEQUENCE [LARGE SCALE GENOMIC DNA]</scope>
    <source>
        <strain evidence="1 2">BRFM310</strain>
    </source>
</reference>
<name>A0A1Y2IHG4_TRAC3</name>
<organism evidence="1 2">
    <name type="scientific">Trametes coccinea (strain BRFM310)</name>
    <name type="common">Pycnoporus coccineus</name>
    <dbReference type="NCBI Taxonomy" id="1353009"/>
    <lineage>
        <taxon>Eukaryota</taxon>
        <taxon>Fungi</taxon>
        <taxon>Dikarya</taxon>
        <taxon>Basidiomycota</taxon>
        <taxon>Agaricomycotina</taxon>
        <taxon>Agaricomycetes</taxon>
        <taxon>Polyporales</taxon>
        <taxon>Polyporaceae</taxon>
        <taxon>Trametes</taxon>
    </lineage>
</organism>
<dbReference type="OrthoDB" id="2742763at2759"/>
<evidence type="ECO:0000313" key="1">
    <source>
        <dbReference type="EMBL" id="OSD00589.1"/>
    </source>
</evidence>
<accession>A0A1Y2IHG4</accession>
<sequence length="392" mass="44317">MNMNMNAGDFIYFDDRQFAKITRDPTYWWPLGGGVLVARNYQAFRVNLPYVLSQSSVLRDMFNTPIATYTDEAGLRCSVVALDEEPKAVQVLLEYLLNGTYHFPRGCHDYEEAYWRIHVGIKYGVQGLVEAMQPVVLRYLHEEQEEYAKNAKRLRLPFDNPSVPVVLLNIAQLLQDQQPHLLPSALIYCSLLSPRDILRPVKLSTGTTLAIPQPWIERCLSMQSALLRVAIRIVTETFKSEASHECVNPAGPRRCAAIMGALRYQALQKLASPILPMMQPFRAWTQLITSGDCGPCPACMAYMLERERVTLEERWMELPCTLDVELSQGWPVDGPTENACRRHCIQPSNQETCLLMLSRGGAHEHDWDLCVNLDTREGHVKASGSDSGFESA</sequence>
<dbReference type="Proteomes" id="UP000193067">
    <property type="component" value="Unassembled WGS sequence"/>
</dbReference>
<keyword evidence="2" id="KW-1185">Reference proteome</keyword>
<evidence type="ECO:0000313" key="2">
    <source>
        <dbReference type="Proteomes" id="UP000193067"/>
    </source>
</evidence>
<evidence type="ECO:0008006" key="3">
    <source>
        <dbReference type="Google" id="ProtNLM"/>
    </source>
</evidence>
<dbReference type="AlphaFoldDB" id="A0A1Y2IHG4"/>
<protein>
    <recommendedName>
        <fullName evidence="3">BTB domain-containing protein</fullName>
    </recommendedName>
</protein>
<gene>
    <name evidence="1" type="ORF">PYCCODRAFT_1469252</name>
</gene>
<dbReference type="EMBL" id="KZ084117">
    <property type="protein sequence ID" value="OSD00589.1"/>
    <property type="molecule type" value="Genomic_DNA"/>
</dbReference>